<evidence type="ECO:0008006" key="4">
    <source>
        <dbReference type="Google" id="ProtNLM"/>
    </source>
</evidence>
<accession>A0ABV8A851</accession>
<name>A0ABV8A851_9DEIO</name>
<evidence type="ECO:0000313" key="3">
    <source>
        <dbReference type="Proteomes" id="UP001595748"/>
    </source>
</evidence>
<dbReference type="Proteomes" id="UP001595748">
    <property type="component" value="Unassembled WGS sequence"/>
</dbReference>
<evidence type="ECO:0000256" key="1">
    <source>
        <dbReference type="SAM" id="MobiDB-lite"/>
    </source>
</evidence>
<reference evidence="3" key="1">
    <citation type="journal article" date="2019" name="Int. J. Syst. Evol. Microbiol.">
        <title>The Global Catalogue of Microorganisms (GCM) 10K type strain sequencing project: providing services to taxonomists for standard genome sequencing and annotation.</title>
        <authorList>
            <consortium name="The Broad Institute Genomics Platform"/>
            <consortium name="The Broad Institute Genome Sequencing Center for Infectious Disease"/>
            <person name="Wu L."/>
            <person name="Ma J."/>
        </authorList>
    </citation>
    <scope>NUCLEOTIDE SEQUENCE [LARGE SCALE GENOMIC DNA]</scope>
    <source>
        <strain evidence="3">CCTCC AB 2013263</strain>
    </source>
</reference>
<keyword evidence="3" id="KW-1185">Reference proteome</keyword>
<dbReference type="RefSeq" id="WP_380079210.1">
    <property type="nucleotide sequence ID" value="NZ_JBHRZF010000162.1"/>
</dbReference>
<protein>
    <recommendedName>
        <fullName evidence="4">DUF2946 family protein</fullName>
    </recommendedName>
</protein>
<feature type="region of interest" description="Disordered" evidence="1">
    <location>
        <begin position="38"/>
        <end position="100"/>
    </location>
</feature>
<proteinExistence type="predicted"/>
<dbReference type="EMBL" id="JBHRZF010000162">
    <property type="protein sequence ID" value="MFC3861879.1"/>
    <property type="molecule type" value="Genomic_DNA"/>
</dbReference>
<sequence>MNTPATTRKVLRQVMALLTVVAAFMFPARVDGLGQLHPDSPGHGGIHGEPGIHQKVMPETGDHAQHHHLKTPPPVKQAHHHPAHPPTVPRQPEPASHQHSAHCPFCITNAFALEGGIEGLPTGPPDFLPSPEPFVRPVFLAAPHAVQARAPPPPVEVAGQV</sequence>
<comment type="caution">
    <text evidence="2">The sequence shown here is derived from an EMBL/GenBank/DDBJ whole genome shotgun (WGS) entry which is preliminary data.</text>
</comment>
<organism evidence="2 3">
    <name type="scientific">Deinococcus antarcticus</name>
    <dbReference type="NCBI Taxonomy" id="1298767"/>
    <lineage>
        <taxon>Bacteria</taxon>
        <taxon>Thermotogati</taxon>
        <taxon>Deinococcota</taxon>
        <taxon>Deinococci</taxon>
        <taxon>Deinococcales</taxon>
        <taxon>Deinococcaceae</taxon>
        <taxon>Deinococcus</taxon>
    </lineage>
</organism>
<gene>
    <name evidence="2" type="ORF">ACFOPQ_14015</name>
</gene>
<evidence type="ECO:0000313" key="2">
    <source>
        <dbReference type="EMBL" id="MFC3861879.1"/>
    </source>
</evidence>